<keyword evidence="2" id="KW-1185">Reference proteome</keyword>
<accession>A0A9W7NLH6</accession>
<comment type="caution">
    <text evidence="1">The sequence shown here is derived from an EMBL/GenBank/DDBJ whole genome shotgun (WGS) entry which is preliminary data.</text>
</comment>
<name>A0A9W7NLH6_9PROT</name>
<gene>
    <name evidence="1" type="ORF">DS843_06590</name>
</gene>
<dbReference type="RefSeq" id="WP_149468111.1">
    <property type="nucleotide sequence ID" value="NZ_QOKW01000004.1"/>
</dbReference>
<reference evidence="1 2" key="1">
    <citation type="submission" date="2018-07" db="EMBL/GenBank/DDBJ databases">
        <title>Genome sequence of Azospirillum sp. ATCC 49961.</title>
        <authorList>
            <person name="Sant'Anna F.H."/>
            <person name="Baldani J.I."/>
            <person name="Zilli J.E."/>
            <person name="Reis V.M."/>
            <person name="Hartmann A."/>
            <person name="Cruz L."/>
            <person name="de Souza E.M."/>
            <person name="de Oliveira Pedrosa F."/>
            <person name="Passaglia L.M.P."/>
        </authorList>
    </citation>
    <scope>NUCLEOTIDE SEQUENCE [LARGE SCALE GENOMIC DNA]</scope>
    <source>
        <strain evidence="1 2">ATCC 49961</strain>
    </source>
</reference>
<protein>
    <submittedName>
        <fullName evidence="1">Uncharacterized protein</fullName>
    </submittedName>
</protein>
<evidence type="ECO:0000313" key="2">
    <source>
        <dbReference type="Proteomes" id="UP000480854"/>
    </source>
</evidence>
<sequence>MPHDPWAQWARYPRWVERQILAAYVVIDEHGKRIVGPRGTRDERGRVREPRCPPGRFVGFVYDPPVPSLPRGLEGSLWAQDYDAATPFASLFWRGFFGDPVPDDATPDQRGECEAGRRAATSREGEAYRRYVGSCRTALRDAGWATDEIP</sequence>
<dbReference type="Proteomes" id="UP000480854">
    <property type="component" value="Unassembled WGS sequence"/>
</dbReference>
<proteinExistence type="predicted"/>
<evidence type="ECO:0000313" key="1">
    <source>
        <dbReference type="EMBL" id="KAA0682208.1"/>
    </source>
</evidence>
<organism evidence="1 2">
    <name type="scientific">Roseomonas genomospecies 6</name>
    <dbReference type="NCBI Taxonomy" id="214106"/>
    <lineage>
        <taxon>Bacteria</taxon>
        <taxon>Pseudomonadati</taxon>
        <taxon>Pseudomonadota</taxon>
        <taxon>Alphaproteobacteria</taxon>
        <taxon>Acetobacterales</taxon>
        <taxon>Roseomonadaceae</taxon>
        <taxon>Roseomonas</taxon>
    </lineage>
</organism>
<dbReference type="EMBL" id="QOKW01000004">
    <property type="protein sequence ID" value="KAA0682208.1"/>
    <property type="molecule type" value="Genomic_DNA"/>
</dbReference>
<dbReference type="AlphaFoldDB" id="A0A9W7NLH6"/>